<accession>A0A2S9PQT2</accession>
<evidence type="ECO:0000313" key="2">
    <source>
        <dbReference type="Proteomes" id="UP000239322"/>
    </source>
</evidence>
<name>A0A2S9PQT2_9ACTN</name>
<gene>
    <name evidence="1" type="ORF">C6N75_23805</name>
</gene>
<reference evidence="1 2" key="1">
    <citation type="submission" date="2018-03" db="EMBL/GenBank/DDBJ databases">
        <title>Novel Streptomyces sp. from soil.</title>
        <authorList>
            <person name="Tan G.Y.A."/>
            <person name="Lee Z.Y."/>
        </authorList>
    </citation>
    <scope>NUCLEOTIDE SEQUENCE [LARGE SCALE GENOMIC DNA]</scope>
    <source>
        <strain evidence="1 2">ST5x</strain>
    </source>
</reference>
<organism evidence="1 2">
    <name type="scientific">Streptomyces solincola</name>
    <dbReference type="NCBI Taxonomy" id="2100817"/>
    <lineage>
        <taxon>Bacteria</taxon>
        <taxon>Bacillati</taxon>
        <taxon>Actinomycetota</taxon>
        <taxon>Actinomycetes</taxon>
        <taxon>Kitasatosporales</taxon>
        <taxon>Streptomycetaceae</taxon>
        <taxon>Streptomyces</taxon>
    </lineage>
</organism>
<proteinExistence type="predicted"/>
<protein>
    <submittedName>
        <fullName evidence="1">Uncharacterized protein</fullName>
    </submittedName>
</protein>
<comment type="caution">
    <text evidence="1">The sequence shown here is derived from an EMBL/GenBank/DDBJ whole genome shotgun (WGS) entry which is preliminary data.</text>
</comment>
<dbReference type="Proteomes" id="UP000239322">
    <property type="component" value="Unassembled WGS sequence"/>
</dbReference>
<dbReference type="AlphaFoldDB" id="A0A2S9PQT2"/>
<dbReference type="OrthoDB" id="4231647at2"/>
<dbReference type="EMBL" id="PVLV01000429">
    <property type="protein sequence ID" value="PRH76778.1"/>
    <property type="molecule type" value="Genomic_DNA"/>
</dbReference>
<keyword evidence="2" id="KW-1185">Reference proteome</keyword>
<sequence length="157" mass="17693">MTQVRLDAAFFADAERVRALVAHWSRDELYTLGNALVGEGDRRIKGELLEVLRALFVEGEESPAARVEFVTDPNYDEGVFWSEDTVYLHDADGTVTPFSDFSEEGEEGADPEYAALDERFRDLLADYSRADWPSHGDHLVVDLTTGEFERSGKWSLT</sequence>
<evidence type="ECO:0000313" key="1">
    <source>
        <dbReference type="EMBL" id="PRH76778.1"/>
    </source>
</evidence>